<evidence type="ECO:0000313" key="5">
    <source>
        <dbReference type="EMBL" id="KAK3922993.1"/>
    </source>
</evidence>
<reference evidence="5" key="2">
    <citation type="journal article" date="2023" name="BMC Genomics">
        <title>Pest status, molecular evolution, and epigenetic factors derived from the genome assembly of Frankliniella fusca, a thysanopteran phytovirus vector.</title>
        <authorList>
            <person name="Catto M.A."/>
            <person name="Labadie P.E."/>
            <person name="Jacobson A.L."/>
            <person name="Kennedy G.G."/>
            <person name="Srinivasan R."/>
            <person name="Hunt B.G."/>
        </authorList>
    </citation>
    <scope>NUCLEOTIDE SEQUENCE</scope>
    <source>
        <strain evidence="5">PL_HMW_Pooled</strain>
    </source>
</reference>
<name>A0AAE1HKQ3_9NEOP</name>
<reference evidence="5" key="1">
    <citation type="submission" date="2021-07" db="EMBL/GenBank/DDBJ databases">
        <authorList>
            <person name="Catto M.A."/>
            <person name="Jacobson A."/>
            <person name="Kennedy G."/>
            <person name="Labadie P."/>
            <person name="Hunt B.G."/>
            <person name="Srinivasan R."/>
        </authorList>
    </citation>
    <scope>NUCLEOTIDE SEQUENCE</scope>
    <source>
        <strain evidence="5">PL_HMW_Pooled</strain>
        <tissue evidence="5">Head</tissue>
    </source>
</reference>
<dbReference type="Proteomes" id="UP001219518">
    <property type="component" value="Unassembled WGS sequence"/>
</dbReference>
<gene>
    <name evidence="5" type="ORF">KUF71_001652</name>
</gene>
<protein>
    <submittedName>
        <fullName evidence="5">cAMP-dependent protein kinase inhibitor alpha</fullName>
    </submittedName>
</protein>
<dbReference type="EMBL" id="JAHWGI010001134">
    <property type="protein sequence ID" value="KAK3922993.1"/>
    <property type="molecule type" value="Genomic_DNA"/>
</dbReference>
<evidence type="ECO:0000256" key="4">
    <source>
        <dbReference type="SAM" id="MobiDB-lite"/>
    </source>
</evidence>
<dbReference type="GO" id="GO:0004862">
    <property type="term" value="F:cAMP-dependent protein kinase inhibitor activity"/>
    <property type="evidence" value="ECO:0007669"/>
    <property type="project" value="InterPro"/>
</dbReference>
<dbReference type="AlphaFoldDB" id="A0AAE1HKQ3"/>
<feature type="region of interest" description="Disordered" evidence="4">
    <location>
        <begin position="39"/>
        <end position="98"/>
    </location>
</feature>
<comment type="similarity">
    <text evidence="2">Belongs to the PKI family.</text>
</comment>
<evidence type="ECO:0000256" key="2">
    <source>
        <dbReference type="ARBA" id="ARBA00006393"/>
    </source>
</evidence>
<evidence type="ECO:0000313" key="6">
    <source>
        <dbReference type="Proteomes" id="UP001219518"/>
    </source>
</evidence>
<sequence>MVLKMLAAMEQTPNSSRDPVEDFLTTGRTGRRNAMADILGQHASTGSGDLSERMEGLSTDQMAAGPSTSTAGASGQPGVPSPATTTAADAGPSKEAGR</sequence>
<feature type="region of interest" description="Disordered" evidence="4">
    <location>
        <begin position="1"/>
        <end position="27"/>
    </location>
</feature>
<comment type="function">
    <text evidence="1">Extremely potent competitive inhibitor of cAMP-dependent protein kinase activity, this protein interacts with the catalytic subunit of the enzyme after the cAMP-induced dissociation of its regulatory chains.</text>
</comment>
<comment type="caution">
    <text evidence="5">The sequence shown here is derived from an EMBL/GenBank/DDBJ whole genome shotgun (WGS) entry which is preliminary data.</text>
</comment>
<keyword evidence="3 5" id="KW-0649">Protein kinase inhibitor</keyword>
<dbReference type="Pfam" id="PF02827">
    <property type="entry name" value="PKI"/>
    <property type="match status" value="1"/>
</dbReference>
<feature type="compositionally biased region" description="Low complexity" evidence="4">
    <location>
        <begin position="63"/>
        <end position="74"/>
    </location>
</feature>
<dbReference type="InterPro" id="IPR004171">
    <property type="entry name" value="cAMP_dep_PKI"/>
</dbReference>
<dbReference type="PANTHER" id="PTHR15416">
    <property type="entry name" value="CAMP-DEPENDENT PROTEIN KINASE INHIBITOR/PKI"/>
    <property type="match status" value="1"/>
</dbReference>
<evidence type="ECO:0000256" key="1">
    <source>
        <dbReference type="ARBA" id="ARBA00002844"/>
    </source>
</evidence>
<organism evidence="5 6">
    <name type="scientific">Frankliniella fusca</name>
    <dbReference type="NCBI Taxonomy" id="407009"/>
    <lineage>
        <taxon>Eukaryota</taxon>
        <taxon>Metazoa</taxon>
        <taxon>Ecdysozoa</taxon>
        <taxon>Arthropoda</taxon>
        <taxon>Hexapoda</taxon>
        <taxon>Insecta</taxon>
        <taxon>Pterygota</taxon>
        <taxon>Neoptera</taxon>
        <taxon>Paraneoptera</taxon>
        <taxon>Thysanoptera</taxon>
        <taxon>Terebrantia</taxon>
        <taxon>Thripoidea</taxon>
        <taxon>Thripidae</taxon>
        <taxon>Frankliniella</taxon>
    </lineage>
</organism>
<proteinExistence type="inferred from homology"/>
<keyword evidence="6" id="KW-1185">Reference proteome</keyword>
<accession>A0AAE1HKQ3</accession>
<evidence type="ECO:0000256" key="3">
    <source>
        <dbReference type="ARBA" id="ARBA00023013"/>
    </source>
</evidence>